<comment type="caution">
    <text evidence="1">The sequence shown here is derived from an EMBL/GenBank/DDBJ whole genome shotgun (WGS) entry which is preliminary data.</text>
</comment>
<evidence type="ECO:0000313" key="2">
    <source>
        <dbReference type="Proteomes" id="UP000615446"/>
    </source>
</evidence>
<reference evidence="1" key="1">
    <citation type="submission" date="2019-10" db="EMBL/GenBank/DDBJ databases">
        <title>Conservation and host-specific expression of non-tandemly repeated heterogenous ribosome RNA gene in arbuscular mycorrhizal fungi.</title>
        <authorList>
            <person name="Maeda T."/>
            <person name="Kobayashi Y."/>
            <person name="Nakagawa T."/>
            <person name="Ezawa T."/>
            <person name="Yamaguchi K."/>
            <person name="Bino T."/>
            <person name="Nishimoto Y."/>
            <person name="Shigenobu S."/>
            <person name="Kawaguchi M."/>
        </authorList>
    </citation>
    <scope>NUCLEOTIDE SEQUENCE</scope>
    <source>
        <strain evidence="1">HR1</strain>
    </source>
</reference>
<gene>
    <name evidence="1" type="ORF">RCL2_002842300</name>
</gene>
<organism evidence="1 2">
    <name type="scientific">Rhizophagus clarus</name>
    <dbReference type="NCBI Taxonomy" id="94130"/>
    <lineage>
        <taxon>Eukaryota</taxon>
        <taxon>Fungi</taxon>
        <taxon>Fungi incertae sedis</taxon>
        <taxon>Mucoromycota</taxon>
        <taxon>Glomeromycotina</taxon>
        <taxon>Glomeromycetes</taxon>
        <taxon>Glomerales</taxon>
        <taxon>Glomeraceae</taxon>
        <taxon>Rhizophagus</taxon>
    </lineage>
</organism>
<dbReference type="AlphaFoldDB" id="A0A8H3MCZ5"/>
<dbReference type="Proteomes" id="UP000615446">
    <property type="component" value="Unassembled WGS sequence"/>
</dbReference>
<dbReference type="EMBL" id="BLAL01000304">
    <property type="protein sequence ID" value="GET02042.1"/>
    <property type="molecule type" value="Genomic_DNA"/>
</dbReference>
<evidence type="ECO:0000313" key="1">
    <source>
        <dbReference type="EMBL" id="GET02042.1"/>
    </source>
</evidence>
<protein>
    <submittedName>
        <fullName evidence="1">Uncharacterized protein</fullName>
    </submittedName>
</protein>
<proteinExistence type="predicted"/>
<sequence length="96" mass="11543">MLINMDLNSRAYFKFHSLRLSEENFDGEYRRISNAIGLLAKRHNHKIPEALPLEEMITGDTISNKYARRKEIFQSIDTREFIIWQHKQYIIVEYLL</sequence>
<accession>A0A8H3MCZ5</accession>
<name>A0A8H3MCZ5_9GLOM</name>